<proteinExistence type="predicted"/>
<dbReference type="SUPFAM" id="SSF53448">
    <property type="entry name" value="Nucleotide-diphospho-sugar transferases"/>
    <property type="match status" value="1"/>
</dbReference>
<dbReference type="PANTHER" id="PTHR11183">
    <property type="entry name" value="GLYCOGENIN SUBFAMILY MEMBER"/>
    <property type="match status" value="1"/>
</dbReference>
<dbReference type="GeneID" id="19462647"/>
<dbReference type="Pfam" id="PF01501">
    <property type="entry name" value="Glyco_transf_8"/>
    <property type="match status" value="1"/>
</dbReference>
<name>S3CYD3_GLAL2</name>
<evidence type="ECO:0000256" key="1">
    <source>
        <dbReference type="SAM" id="Phobius"/>
    </source>
</evidence>
<dbReference type="GO" id="GO:0016757">
    <property type="term" value="F:glycosyltransferase activity"/>
    <property type="evidence" value="ECO:0007669"/>
    <property type="project" value="InterPro"/>
</dbReference>
<dbReference type="HOGENOM" id="CLU_048469_1_0_1"/>
<dbReference type="OrthoDB" id="2014201at2759"/>
<dbReference type="RefSeq" id="XP_008082036.1">
    <property type="nucleotide sequence ID" value="XM_008083845.1"/>
</dbReference>
<dbReference type="InterPro" id="IPR029044">
    <property type="entry name" value="Nucleotide-diphossugar_trans"/>
</dbReference>
<dbReference type="eggNOG" id="KOG1950">
    <property type="taxonomic scope" value="Eukaryota"/>
</dbReference>
<evidence type="ECO:0000313" key="2">
    <source>
        <dbReference type="EMBL" id="EPE30625.1"/>
    </source>
</evidence>
<keyword evidence="3" id="KW-1185">Reference proteome</keyword>
<gene>
    <name evidence="2" type="ORF">GLAREA_03592</name>
</gene>
<dbReference type="STRING" id="1116229.S3CYD3"/>
<dbReference type="EMBL" id="KE145363">
    <property type="protein sequence ID" value="EPE30625.1"/>
    <property type="molecule type" value="Genomic_DNA"/>
</dbReference>
<sequence>MRHSAQPISSSRLFKIIIFVLLFIVTPYRIISVLLEWWRGPTLALAYATLLMENSGTTETGDDYFRSIRLLNYQLKHDEKTRTQHSIPLLVLVTPEVHQWKRKQLSDEGATVVAVEKFDSAWIKPGAPRWQDVMTKLRLFEFEEFDRILFLDADTFLLRPLDGVFKERVTAPRRTLHNSRYKADEGPLPNEFVFATLSEVTHVIHDYPPVPMSYFNAGFFLFAPSKALLQYYRSLFHLKDRFDTTYPEQNLLNYAHRLDGNMPWGRLHHSWNIVLPNMDDVKAGVASVHAKLWTEGEALKPVPRGLQEMWRKKNKEMEEFYKRKANQSDKIHRLP</sequence>
<feature type="transmembrane region" description="Helical" evidence="1">
    <location>
        <begin position="12"/>
        <end position="31"/>
    </location>
</feature>
<evidence type="ECO:0000313" key="3">
    <source>
        <dbReference type="Proteomes" id="UP000016922"/>
    </source>
</evidence>
<organism evidence="2 3">
    <name type="scientific">Glarea lozoyensis (strain ATCC 20868 / MF5171)</name>
    <dbReference type="NCBI Taxonomy" id="1116229"/>
    <lineage>
        <taxon>Eukaryota</taxon>
        <taxon>Fungi</taxon>
        <taxon>Dikarya</taxon>
        <taxon>Ascomycota</taxon>
        <taxon>Pezizomycotina</taxon>
        <taxon>Leotiomycetes</taxon>
        <taxon>Helotiales</taxon>
        <taxon>Helotiaceae</taxon>
        <taxon>Glarea</taxon>
    </lineage>
</organism>
<accession>S3CYD3</accession>
<dbReference type="Proteomes" id="UP000016922">
    <property type="component" value="Unassembled WGS sequence"/>
</dbReference>
<protein>
    <submittedName>
        <fullName evidence="2">Nucleotide-diphospho-sugar transferase</fullName>
    </submittedName>
</protein>
<reference evidence="2 3" key="1">
    <citation type="journal article" date="2013" name="BMC Genomics">
        <title>Genomics-driven discovery of the pneumocandin biosynthetic gene cluster in the fungus Glarea lozoyensis.</title>
        <authorList>
            <person name="Chen L."/>
            <person name="Yue Q."/>
            <person name="Zhang X."/>
            <person name="Xiang M."/>
            <person name="Wang C."/>
            <person name="Li S."/>
            <person name="Che Y."/>
            <person name="Ortiz-Lopez F.J."/>
            <person name="Bills G.F."/>
            <person name="Liu X."/>
            <person name="An Z."/>
        </authorList>
    </citation>
    <scope>NUCLEOTIDE SEQUENCE [LARGE SCALE GENOMIC DNA]</scope>
    <source>
        <strain evidence="3">ATCC 20868 / MF5171</strain>
    </source>
</reference>
<keyword evidence="1" id="KW-0472">Membrane</keyword>
<dbReference type="Gene3D" id="3.90.550.10">
    <property type="entry name" value="Spore Coat Polysaccharide Biosynthesis Protein SpsA, Chain A"/>
    <property type="match status" value="1"/>
</dbReference>
<dbReference type="InterPro" id="IPR050587">
    <property type="entry name" value="GNT1/Glycosyltrans_8"/>
</dbReference>
<dbReference type="KEGG" id="glz:GLAREA_03592"/>
<keyword evidence="1" id="KW-1133">Transmembrane helix</keyword>
<keyword evidence="1" id="KW-0812">Transmembrane</keyword>
<keyword evidence="2" id="KW-0808">Transferase</keyword>
<dbReference type="InterPro" id="IPR002495">
    <property type="entry name" value="Glyco_trans_8"/>
</dbReference>
<dbReference type="AlphaFoldDB" id="S3CYD3"/>
<dbReference type="OMA" id="WVEMALP"/>